<evidence type="ECO:0000313" key="6">
    <source>
        <dbReference type="Proteomes" id="UP000239415"/>
    </source>
</evidence>
<gene>
    <name evidence="5" type="ORF">CLV67_13482</name>
</gene>
<dbReference type="InterPro" id="IPR001310">
    <property type="entry name" value="Histidine_triad_HIT"/>
</dbReference>
<dbReference type="PANTHER" id="PTHR46648">
    <property type="entry name" value="HIT FAMILY PROTEIN 1"/>
    <property type="match status" value="1"/>
</dbReference>
<dbReference type="OrthoDB" id="9784774at2"/>
<dbReference type="RefSeq" id="WP_106330446.1">
    <property type="nucleotide sequence ID" value="NZ_BOMO01000145.1"/>
</dbReference>
<sequence>MYSHKPDDYICPFCRLTTGGEDPRGINRRHDVVGRDELATAFISPRWWPRNHGHVLVVPNAHHENIYELPSRYGHAVHDLVRDVAVAIRQTYGCDGTSVRQHNEPAGNQDVWHHHVHVFPRYAGDDLYFTRPQQDFATAEQRRLYADRLRGHFRSPGSPVL</sequence>
<dbReference type="InterPro" id="IPR011146">
    <property type="entry name" value="HIT-like"/>
</dbReference>
<accession>A0A2T0JRD1</accession>
<evidence type="ECO:0000256" key="3">
    <source>
        <dbReference type="PROSITE-ProRule" id="PRU00464"/>
    </source>
</evidence>
<evidence type="ECO:0000313" key="5">
    <source>
        <dbReference type="EMBL" id="PRX10197.1"/>
    </source>
</evidence>
<comment type="caution">
    <text evidence="5">The sequence shown here is derived from an EMBL/GenBank/DDBJ whole genome shotgun (WGS) entry which is preliminary data.</text>
</comment>
<dbReference type="InterPro" id="IPR036265">
    <property type="entry name" value="HIT-like_sf"/>
</dbReference>
<dbReference type="AlphaFoldDB" id="A0A2T0JRD1"/>
<dbReference type="Gene3D" id="3.30.428.10">
    <property type="entry name" value="HIT-like"/>
    <property type="match status" value="1"/>
</dbReference>
<proteinExistence type="predicted"/>
<feature type="short sequence motif" description="Histidine triad motif" evidence="2 3">
    <location>
        <begin position="113"/>
        <end position="117"/>
    </location>
</feature>
<feature type="active site" description="Tele-AMP-histidine intermediate" evidence="1">
    <location>
        <position position="115"/>
    </location>
</feature>
<feature type="domain" description="HIT" evidence="4">
    <location>
        <begin position="12"/>
        <end position="128"/>
    </location>
</feature>
<dbReference type="Proteomes" id="UP000239415">
    <property type="component" value="Unassembled WGS sequence"/>
</dbReference>
<dbReference type="GO" id="GO:0003824">
    <property type="term" value="F:catalytic activity"/>
    <property type="evidence" value="ECO:0007669"/>
    <property type="project" value="InterPro"/>
</dbReference>
<evidence type="ECO:0000259" key="4">
    <source>
        <dbReference type="PROSITE" id="PS51084"/>
    </source>
</evidence>
<evidence type="ECO:0000256" key="1">
    <source>
        <dbReference type="PIRSR" id="PIRSR601310-1"/>
    </source>
</evidence>
<dbReference type="Pfam" id="PF01230">
    <property type="entry name" value="HIT"/>
    <property type="match status" value="1"/>
</dbReference>
<evidence type="ECO:0000256" key="2">
    <source>
        <dbReference type="PIRSR" id="PIRSR601310-3"/>
    </source>
</evidence>
<dbReference type="PROSITE" id="PS51084">
    <property type="entry name" value="HIT_2"/>
    <property type="match status" value="1"/>
</dbReference>
<name>A0A2T0JRD1_9ACTN</name>
<dbReference type="GO" id="GO:0009117">
    <property type="term" value="P:nucleotide metabolic process"/>
    <property type="evidence" value="ECO:0007669"/>
    <property type="project" value="TreeGrafter"/>
</dbReference>
<dbReference type="EMBL" id="PVMZ01000034">
    <property type="protein sequence ID" value="PRX10197.1"/>
    <property type="molecule type" value="Genomic_DNA"/>
</dbReference>
<dbReference type="PANTHER" id="PTHR46648:SF1">
    <property type="entry name" value="ADENOSINE 5'-MONOPHOSPHORAMIDASE HNT1"/>
    <property type="match status" value="1"/>
</dbReference>
<organism evidence="5 6">
    <name type="scientific">Actinoplanes italicus</name>
    <dbReference type="NCBI Taxonomy" id="113567"/>
    <lineage>
        <taxon>Bacteria</taxon>
        <taxon>Bacillati</taxon>
        <taxon>Actinomycetota</taxon>
        <taxon>Actinomycetes</taxon>
        <taxon>Micromonosporales</taxon>
        <taxon>Micromonosporaceae</taxon>
        <taxon>Actinoplanes</taxon>
    </lineage>
</organism>
<dbReference type="SUPFAM" id="SSF54197">
    <property type="entry name" value="HIT-like"/>
    <property type="match status" value="1"/>
</dbReference>
<reference evidence="5 6" key="1">
    <citation type="submission" date="2018-03" db="EMBL/GenBank/DDBJ databases">
        <title>Genomic Encyclopedia of Archaeal and Bacterial Type Strains, Phase II (KMG-II): from individual species to whole genera.</title>
        <authorList>
            <person name="Goeker M."/>
        </authorList>
    </citation>
    <scope>NUCLEOTIDE SEQUENCE [LARGE SCALE GENOMIC DNA]</scope>
    <source>
        <strain evidence="5 6">DSM 43146</strain>
    </source>
</reference>
<keyword evidence="6" id="KW-1185">Reference proteome</keyword>
<protein>
    <submittedName>
        <fullName evidence="5">Histidine triad (HIT) family protein</fullName>
    </submittedName>
</protein>